<dbReference type="RefSeq" id="WP_002107499.1">
    <property type="nucleotide sequence ID" value="NZ_JH792007.1"/>
</dbReference>
<comment type="caution">
    <text evidence="2">The sequence shown here is derived from an EMBL/GenBank/DDBJ whole genome shotgun (WGS) entry which is preliminary data.</text>
</comment>
<organism evidence="2 3">
    <name type="scientific">Bacillus cereus BAG5X1-1</name>
    <dbReference type="NCBI Taxonomy" id="1053189"/>
    <lineage>
        <taxon>Bacteria</taxon>
        <taxon>Bacillati</taxon>
        <taxon>Bacillota</taxon>
        <taxon>Bacilli</taxon>
        <taxon>Bacillales</taxon>
        <taxon>Bacillaceae</taxon>
        <taxon>Bacillus</taxon>
        <taxon>Bacillus cereus group</taxon>
    </lineage>
</organism>
<feature type="region of interest" description="Disordered" evidence="1">
    <location>
        <begin position="66"/>
        <end position="101"/>
    </location>
</feature>
<evidence type="ECO:0000256" key="1">
    <source>
        <dbReference type="SAM" id="MobiDB-lite"/>
    </source>
</evidence>
<accession>J8A9R8</accession>
<dbReference type="EMBL" id="AHDJ01000082">
    <property type="protein sequence ID" value="EJQ35324.1"/>
    <property type="molecule type" value="Genomic_DNA"/>
</dbReference>
<evidence type="ECO:0000313" key="3">
    <source>
        <dbReference type="Proteomes" id="UP000006600"/>
    </source>
</evidence>
<dbReference type="Proteomes" id="UP000006600">
    <property type="component" value="Unassembled WGS sequence"/>
</dbReference>
<name>J8A9R8_BACCE</name>
<feature type="compositionally biased region" description="Polar residues" evidence="1">
    <location>
        <begin position="79"/>
        <end position="94"/>
    </location>
</feature>
<proteinExistence type="predicted"/>
<feature type="compositionally biased region" description="Basic and acidic residues" evidence="1">
    <location>
        <begin position="69"/>
        <end position="78"/>
    </location>
</feature>
<dbReference type="PATRIC" id="fig|1053189.3.peg.5633"/>
<evidence type="ECO:0000313" key="2">
    <source>
        <dbReference type="EMBL" id="EJQ35324.1"/>
    </source>
</evidence>
<reference evidence="2 3" key="1">
    <citation type="submission" date="2012-04" db="EMBL/GenBank/DDBJ databases">
        <title>The Genome Sequence of Bacillus cereus BAG5X1-1.</title>
        <authorList>
            <consortium name="The Broad Institute Genome Sequencing Platform"/>
            <consortium name="The Broad Institute Genome Sequencing Center for Infectious Disease"/>
            <person name="Feldgarden M."/>
            <person name="Van der Auwera G.A."/>
            <person name="Mahillon J."/>
            <person name="Duprez V."/>
            <person name="Timmery S."/>
            <person name="Mattelet C."/>
            <person name="Dierick K."/>
            <person name="Sun M."/>
            <person name="Yu Z."/>
            <person name="Zhu L."/>
            <person name="Hu X."/>
            <person name="Shank E.B."/>
            <person name="Swiecicka I."/>
            <person name="Hansen B.M."/>
            <person name="Andrup L."/>
            <person name="Young S.K."/>
            <person name="Zeng Q."/>
            <person name="Gargeya S."/>
            <person name="Fitzgerald M."/>
            <person name="Haas B."/>
            <person name="Abouelleil A."/>
            <person name="Alvarado L."/>
            <person name="Arachchi H.M."/>
            <person name="Berlin A."/>
            <person name="Chapman S.B."/>
            <person name="Goldberg J."/>
            <person name="Griggs A."/>
            <person name="Gujja S."/>
            <person name="Hansen M."/>
            <person name="Howarth C."/>
            <person name="Imamovic A."/>
            <person name="Larimer J."/>
            <person name="McCowen C."/>
            <person name="Montmayeur A."/>
            <person name="Murphy C."/>
            <person name="Neiman D."/>
            <person name="Pearson M."/>
            <person name="Priest M."/>
            <person name="Roberts A."/>
            <person name="Saif S."/>
            <person name="Shea T."/>
            <person name="Sisk P."/>
            <person name="Sykes S."/>
            <person name="Wortman J."/>
            <person name="Nusbaum C."/>
            <person name="Birren B."/>
        </authorList>
    </citation>
    <scope>NUCLEOTIDE SEQUENCE [LARGE SCALE GENOMIC DNA]</scope>
    <source>
        <strain evidence="2 3">BAG5X1-1</strain>
    </source>
</reference>
<gene>
    <name evidence="2" type="ORF">IEE_05542</name>
</gene>
<dbReference type="AlphaFoldDB" id="J8A9R8"/>
<sequence length="101" mass="11474">MARKKEEKAPHQDAITTLLKKEGKTYENWSRDVINENCLSLLQGSPSEWRNKMLEEASMKMLADAVIKQAKESAKPNQKEGTTQDVPSHPSQQHNQKEGNK</sequence>
<protein>
    <submittedName>
        <fullName evidence="2">Uncharacterized protein</fullName>
    </submittedName>
</protein>
<dbReference type="HOGENOM" id="CLU_183521_0_0_9"/>